<organism evidence="2 3">
    <name type="scientific">Canariomyces notabilis</name>
    <dbReference type="NCBI Taxonomy" id="2074819"/>
    <lineage>
        <taxon>Eukaryota</taxon>
        <taxon>Fungi</taxon>
        <taxon>Dikarya</taxon>
        <taxon>Ascomycota</taxon>
        <taxon>Pezizomycotina</taxon>
        <taxon>Sordariomycetes</taxon>
        <taxon>Sordariomycetidae</taxon>
        <taxon>Sordariales</taxon>
        <taxon>Chaetomiaceae</taxon>
        <taxon>Canariomyces</taxon>
    </lineage>
</organism>
<comment type="caution">
    <text evidence="2">The sequence shown here is derived from an EMBL/GenBank/DDBJ whole genome shotgun (WGS) entry which is preliminary data.</text>
</comment>
<evidence type="ECO:0000256" key="1">
    <source>
        <dbReference type="SAM" id="MobiDB-lite"/>
    </source>
</evidence>
<dbReference type="RefSeq" id="XP_064664816.1">
    <property type="nucleotide sequence ID" value="XM_064816417.1"/>
</dbReference>
<gene>
    <name evidence="2" type="ORF">N656DRAFT_785544</name>
</gene>
<accession>A0AAN6T7L9</accession>
<keyword evidence="3" id="KW-1185">Reference proteome</keyword>
<proteinExistence type="predicted"/>
<evidence type="ECO:0000313" key="3">
    <source>
        <dbReference type="Proteomes" id="UP001302812"/>
    </source>
</evidence>
<dbReference type="EMBL" id="MU853378">
    <property type="protein sequence ID" value="KAK4107246.1"/>
    <property type="molecule type" value="Genomic_DNA"/>
</dbReference>
<evidence type="ECO:0000313" key="2">
    <source>
        <dbReference type="EMBL" id="KAK4107246.1"/>
    </source>
</evidence>
<reference evidence="2" key="1">
    <citation type="journal article" date="2023" name="Mol. Phylogenet. Evol.">
        <title>Genome-scale phylogeny and comparative genomics of the fungal order Sordariales.</title>
        <authorList>
            <person name="Hensen N."/>
            <person name="Bonometti L."/>
            <person name="Westerberg I."/>
            <person name="Brannstrom I.O."/>
            <person name="Guillou S."/>
            <person name="Cros-Aarteil S."/>
            <person name="Calhoun S."/>
            <person name="Haridas S."/>
            <person name="Kuo A."/>
            <person name="Mondo S."/>
            <person name="Pangilinan J."/>
            <person name="Riley R."/>
            <person name="LaButti K."/>
            <person name="Andreopoulos B."/>
            <person name="Lipzen A."/>
            <person name="Chen C."/>
            <person name="Yan M."/>
            <person name="Daum C."/>
            <person name="Ng V."/>
            <person name="Clum A."/>
            <person name="Steindorff A."/>
            <person name="Ohm R.A."/>
            <person name="Martin F."/>
            <person name="Silar P."/>
            <person name="Natvig D.O."/>
            <person name="Lalanne C."/>
            <person name="Gautier V."/>
            <person name="Ament-Velasquez S.L."/>
            <person name="Kruys A."/>
            <person name="Hutchinson M.I."/>
            <person name="Powell A.J."/>
            <person name="Barry K."/>
            <person name="Miller A.N."/>
            <person name="Grigoriev I.V."/>
            <person name="Debuchy R."/>
            <person name="Gladieux P."/>
            <person name="Hiltunen Thoren M."/>
            <person name="Johannesson H."/>
        </authorList>
    </citation>
    <scope>NUCLEOTIDE SEQUENCE</scope>
    <source>
        <strain evidence="2">CBS 508.74</strain>
    </source>
</reference>
<feature type="compositionally biased region" description="Basic and acidic residues" evidence="1">
    <location>
        <begin position="26"/>
        <end position="37"/>
    </location>
</feature>
<dbReference type="AlphaFoldDB" id="A0AAN6T7L9"/>
<sequence>MACAHSGAWRSKEAVEMGSSPTGGRDPGHATRREGVDRRRRTGGAREAAGRLGDRTAAAKGT</sequence>
<reference evidence="2" key="2">
    <citation type="submission" date="2023-05" db="EMBL/GenBank/DDBJ databases">
        <authorList>
            <consortium name="Lawrence Berkeley National Laboratory"/>
            <person name="Steindorff A."/>
            <person name="Hensen N."/>
            <person name="Bonometti L."/>
            <person name="Westerberg I."/>
            <person name="Brannstrom I.O."/>
            <person name="Guillou S."/>
            <person name="Cros-Aarteil S."/>
            <person name="Calhoun S."/>
            <person name="Haridas S."/>
            <person name="Kuo A."/>
            <person name="Mondo S."/>
            <person name="Pangilinan J."/>
            <person name="Riley R."/>
            <person name="Labutti K."/>
            <person name="Andreopoulos B."/>
            <person name="Lipzen A."/>
            <person name="Chen C."/>
            <person name="Yanf M."/>
            <person name="Daum C."/>
            <person name="Ng V."/>
            <person name="Clum A."/>
            <person name="Ohm R."/>
            <person name="Martin F."/>
            <person name="Silar P."/>
            <person name="Natvig D."/>
            <person name="Lalanne C."/>
            <person name="Gautier V."/>
            <person name="Ament-Velasquez S.L."/>
            <person name="Kruys A."/>
            <person name="Hutchinson M.I."/>
            <person name="Powell A.J."/>
            <person name="Barry K."/>
            <person name="Miller A.N."/>
            <person name="Grigoriev I.V."/>
            <person name="Debuchy R."/>
            <person name="Gladieux P."/>
            <person name="Thoren M.H."/>
            <person name="Johannesson H."/>
        </authorList>
    </citation>
    <scope>NUCLEOTIDE SEQUENCE</scope>
    <source>
        <strain evidence="2">CBS 508.74</strain>
    </source>
</reference>
<protein>
    <submittedName>
        <fullName evidence="2">Uncharacterized protein</fullName>
    </submittedName>
</protein>
<dbReference type="GeneID" id="89940542"/>
<name>A0AAN6T7L9_9PEZI</name>
<dbReference type="Proteomes" id="UP001302812">
    <property type="component" value="Unassembled WGS sequence"/>
</dbReference>
<feature type="region of interest" description="Disordered" evidence="1">
    <location>
        <begin position="1"/>
        <end position="62"/>
    </location>
</feature>